<dbReference type="GO" id="GO:0046872">
    <property type="term" value="F:metal ion binding"/>
    <property type="evidence" value="ECO:0007669"/>
    <property type="project" value="UniProtKB-KW"/>
</dbReference>
<keyword evidence="7" id="KW-1185">Reference proteome</keyword>
<dbReference type="InterPro" id="IPR011042">
    <property type="entry name" value="6-blade_b-propeller_TolB-like"/>
</dbReference>
<dbReference type="SUPFAM" id="SSF63825">
    <property type="entry name" value="YWTD domain"/>
    <property type="match status" value="1"/>
</dbReference>
<keyword evidence="2 4" id="KW-0479">Metal-binding</keyword>
<dbReference type="SUPFAM" id="SSF48371">
    <property type="entry name" value="ARM repeat"/>
    <property type="match status" value="1"/>
</dbReference>
<gene>
    <name evidence="6" type="ORF">SAMN05660226_00701</name>
</gene>
<dbReference type="Gene3D" id="1.25.10.10">
    <property type="entry name" value="Leucine-rich Repeat Variant"/>
    <property type="match status" value="1"/>
</dbReference>
<dbReference type="GO" id="GO:0009055">
    <property type="term" value="F:electron transfer activity"/>
    <property type="evidence" value="ECO:0007669"/>
    <property type="project" value="InterPro"/>
</dbReference>
<evidence type="ECO:0000256" key="1">
    <source>
        <dbReference type="ARBA" id="ARBA00022617"/>
    </source>
</evidence>
<dbReference type="Gene3D" id="2.120.10.30">
    <property type="entry name" value="TolB, C-terminal domain"/>
    <property type="match status" value="1"/>
</dbReference>
<feature type="domain" description="Cytochrome c" evidence="5">
    <location>
        <begin position="636"/>
        <end position="733"/>
    </location>
</feature>
<dbReference type="PROSITE" id="PS51007">
    <property type="entry name" value="CYTC"/>
    <property type="match status" value="1"/>
</dbReference>
<organism evidence="6 7">
    <name type="scientific">Parapedobacter luteus</name>
    <dbReference type="NCBI Taxonomy" id="623280"/>
    <lineage>
        <taxon>Bacteria</taxon>
        <taxon>Pseudomonadati</taxon>
        <taxon>Bacteroidota</taxon>
        <taxon>Sphingobacteriia</taxon>
        <taxon>Sphingobacteriales</taxon>
        <taxon>Sphingobacteriaceae</taxon>
        <taxon>Parapedobacter</taxon>
    </lineage>
</organism>
<dbReference type="Pfam" id="PF23500">
    <property type="entry name" value="DUF7133"/>
    <property type="match status" value="1"/>
</dbReference>
<evidence type="ECO:0000313" key="7">
    <source>
        <dbReference type="Proteomes" id="UP000190541"/>
    </source>
</evidence>
<dbReference type="AlphaFoldDB" id="A0A1T5AGA9"/>
<keyword evidence="3 4" id="KW-0408">Iron</keyword>
<dbReference type="EMBL" id="FUYS01000002">
    <property type="protein sequence ID" value="SKB33787.1"/>
    <property type="molecule type" value="Genomic_DNA"/>
</dbReference>
<protein>
    <submittedName>
        <fullName evidence="6">Cytochrome c, mono-and diheme variants</fullName>
    </submittedName>
</protein>
<dbReference type="SUPFAM" id="SSF46626">
    <property type="entry name" value="Cytochrome c"/>
    <property type="match status" value="1"/>
</dbReference>
<dbReference type="Pfam" id="PF00034">
    <property type="entry name" value="Cytochrom_C"/>
    <property type="match status" value="1"/>
</dbReference>
<dbReference type="Gene3D" id="1.10.760.10">
    <property type="entry name" value="Cytochrome c-like domain"/>
    <property type="match status" value="1"/>
</dbReference>
<dbReference type="InterPro" id="IPR055557">
    <property type="entry name" value="DUF7133"/>
</dbReference>
<evidence type="ECO:0000256" key="4">
    <source>
        <dbReference type="PROSITE-ProRule" id="PRU00433"/>
    </source>
</evidence>
<dbReference type="PANTHER" id="PTHR33546">
    <property type="entry name" value="LARGE, MULTIFUNCTIONAL SECRETED PROTEIN-RELATED"/>
    <property type="match status" value="1"/>
</dbReference>
<dbReference type="InterPro" id="IPR036909">
    <property type="entry name" value="Cyt_c-like_dom_sf"/>
</dbReference>
<evidence type="ECO:0000259" key="5">
    <source>
        <dbReference type="PROSITE" id="PS51007"/>
    </source>
</evidence>
<dbReference type="InterPro" id="IPR009056">
    <property type="entry name" value="Cyt_c-like_dom"/>
</dbReference>
<dbReference type="GO" id="GO:0020037">
    <property type="term" value="F:heme binding"/>
    <property type="evidence" value="ECO:0007669"/>
    <property type="project" value="InterPro"/>
</dbReference>
<evidence type="ECO:0000256" key="2">
    <source>
        <dbReference type="ARBA" id="ARBA00022723"/>
    </source>
</evidence>
<dbReference type="InterPro" id="IPR016024">
    <property type="entry name" value="ARM-type_fold"/>
</dbReference>
<reference evidence="6 7" key="1">
    <citation type="submission" date="2017-02" db="EMBL/GenBank/DDBJ databases">
        <authorList>
            <person name="Peterson S.W."/>
        </authorList>
    </citation>
    <scope>NUCLEOTIDE SEQUENCE [LARGE SCALE GENOMIC DNA]</scope>
    <source>
        <strain evidence="6 7">DSM 22899</strain>
    </source>
</reference>
<dbReference type="PANTHER" id="PTHR33546:SF1">
    <property type="entry name" value="LARGE, MULTIFUNCTIONAL SECRETED PROTEIN"/>
    <property type="match status" value="1"/>
</dbReference>
<evidence type="ECO:0000313" key="6">
    <source>
        <dbReference type="EMBL" id="SKB33787.1"/>
    </source>
</evidence>
<keyword evidence="1 4" id="KW-0349">Heme</keyword>
<dbReference type="Proteomes" id="UP000190541">
    <property type="component" value="Unassembled WGS sequence"/>
</dbReference>
<dbReference type="STRING" id="623280.SAMN05660226_00701"/>
<evidence type="ECO:0000256" key="3">
    <source>
        <dbReference type="ARBA" id="ARBA00023004"/>
    </source>
</evidence>
<dbReference type="InterPro" id="IPR011989">
    <property type="entry name" value="ARM-like"/>
</dbReference>
<proteinExistence type="predicted"/>
<accession>A0A1T5AGA9</accession>
<name>A0A1T5AGA9_9SPHI</name>
<sequence length="772" mass="85159">MWFLWITDNFSQIWCVKIKNVTFFCPLTALVLLVYGVCVQCRSTSHDGVLSPEASLRAMELEEGFEVALVAAEPLVVAPVAMTFDDRGRIWVAEMDGYMPDTAGTGEDAPVGRIVILEDTDDDGRMDKRTVFLDSLVMPRALCLVNGGLLMAEPPNLWFYEIHDGHPVGRSLVDSAYAEGGNVEHQPNGLLRGLDNWIYSAKYDWRYRRLPDGTWEKAKTHFRGQWGISQDNWGRLYYNDNSSNLYGDYFPPGFGAGNLGQRRVAGYGQTIVADTRVYPIRPTTGVNRGYMEGVLDTTGRLVNFTAACGPLIYRGGLIPGENAFVAEPSANLIKRNVLTEEGFRMTGKQAYEGKEFLASHDERFRPVNLFDGPDGALYILDMYRGIIQHSTYLTPYLKDEITKRGLARPLGMGRIYRVFPKDSKRHRVAMPRRTDSLVALLGHGNGWVRDQAQRILVDRQAVDATAGLRALLHGTARPLQCTHALWTLEGLGQLTASDIQTVLAHPQWQVRAQALAALPSLAGMAAKDDLVAIAEKAVANGDTLLVPYAALAVASLGTVREPAIMRIMERWATQYADNRYVADAIISAATGHEAQFMRAVAKRVPDTSMVVHKRLLSVVDAANERADRDNQEQLAKHYANGITLFRNACQPCHGEDGRGVSSIAPPLAGSEWVQGDKERLIALVLYGLTGPVDVGGHTYRAPEVSGEMPGIAHNPAIDDADLAQLLSYIRNAWGNNTGDEVVPEDLGTVRSKFGGRTQPFTQDELYELFGKH</sequence>